<comment type="similarity">
    <text evidence="4">Belongs to the group II decarboxylase family.</text>
</comment>
<keyword evidence="6" id="KW-1185">Reference proteome</keyword>
<evidence type="ECO:0000256" key="1">
    <source>
        <dbReference type="ARBA" id="ARBA00001933"/>
    </source>
</evidence>
<accession>A0ABR0SPN9</accession>
<evidence type="ECO:0000313" key="6">
    <source>
        <dbReference type="Proteomes" id="UP001338125"/>
    </source>
</evidence>
<dbReference type="InterPro" id="IPR050477">
    <property type="entry name" value="GrpII_AminoAcid_Decarb"/>
</dbReference>
<comment type="caution">
    <text evidence="5">The sequence shown here is derived from an EMBL/GenBank/DDBJ whole genome shotgun (WGS) entry which is preliminary data.</text>
</comment>
<keyword evidence="2 4" id="KW-0663">Pyridoxal phosphate</keyword>
<evidence type="ECO:0000256" key="4">
    <source>
        <dbReference type="RuleBase" id="RU000382"/>
    </source>
</evidence>
<dbReference type="PANTHER" id="PTHR42735">
    <property type="match status" value="1"/>
</dbReference>
<organism evidence="5 6">
    <name type="scientific">Cladobotryum mycophilum</name>
    <dbReference type="NCBI Taxonomy" id="491253"/>
    <lineage>
        <taxon>Eukaryota</taxon>
        <taxon>Fungi</taxon>
        <taxon>Dikarya</taxon>
        <taxon>Ascomycota</taxon>
        <taxon>Pezizomycotina</taxon>
        <taxon>Sordariomycetes</taxon>
        <taxon>Hypocreomycetidae</taxon>
        <taxon>Hypocreales</taxon>
        <taxon>Hypocreaceae</taxon>
        <taxon>Cladobotryum</taxon>
    </lineage>
</organism>
<keyword evidence="3 4" id="KW-0456">Lyase</keyword>
<dbReference type="InterPro" id="IPR015424">
    <property type="entry name" value="PyrdxlP-dep_Trfase"/>
</dbReference>
<gene>
    <name evidence="5" type="ORF">PT974_07592</name>
</gene>
<dbReference type="Pfam" id="PF00282">
    <property type="entry name" value="Pyridoxal_deC"/>
    <property type="match status" value="1"/>
</dbReference>
<reference evidence="5 6" key="1">
    <citation type="submission" date="2024-01" db="EMBL/GenBank/DDBJ databases">
        <title>Complete genome of Cladobotryum mycophilum ATHUM6906.</title>
        <authorList>
            <person name="Christinaki A.C."/>
            <person name="Myridakis A.I."/>
            <person name="Kouvelis V.N."/>
        </authorList>
    </citation>
    <scope>NUCLEOTIDE SEQUENCE [LARGE SCALE GENOMIC DNA]</scope>
    <source>
        <strain evidence="5 6">ATHUM6906</strain>
    </source>
</reference>
<comment type="cofactor">
    <cofactor evidence="1 4">
        <name>pyridoxal 5'-phosphate</name>
        <dbReference type="ChEBI" id="CHEBI:597326"/>
    </cofactor>
</comment>
<dbReference type="SUPFAM" id="SSF53383">
    <property type="entry name" value="PLP-dependent transferases"/>
    <property type="match status" value="1"/>
</dbReference>
<name>A0ABR0SPN9_9HYPO</name>
<dbReference type="PANTHER" id="PTHR42735:SF4">
    <property type="entry name" value="PYRIDOXAL PHOSPHATE-DEPENDENT DECARBOXYLASE FAMILY PROTEIN"/>
    <property type="match status" value="1"/>
</dbReference>
<protein>
    <submittedName>
        <fullName evidence="5">L-tyrosine decarboxylase</fullName>
    </submittedName>
</protein>
<evidence type="ECO:0000313" key="5">
    <source>
        <dbReference type="EMBL" id="KAK5994152.1"/>
    </source>
</evidence>
<evidence type="ECO:0000256" key="3">
    <source>
        <dbReference type="ARBA" id="ARBA00023239"/>
    </source>
</evidence>
<dbReference type="EMBL" id="JAVFKD010000012">
    <property type="protein sequence ID" value="KAK5994152.1"/>
    <property type="molecule type" value="Genomic_DNA"/>
</dbReference>
<dbReference type="InterPro" id="IPR015421">
    <property type="entry name" value="PyrdxlP-dep_Trfase_major"/>
</dbReference>
<sequence length="400" mass="44731">MSGKSCADIVTHARVSSWFLGPRAENFPFLSEFMLHVLNDQRKARESTYPDDPDFIKEEVMETEEFLASMDGLRRNVKALSKRLAKNSIPFYSPRYNGHMLMDTTIPSIVGYMAAMMYNPNNVATEASPVTTEYERAVGMQLCELLGYGGAKLPWGSPPEPNMDSLGREITPWGHITCDGSVANLEAIWATRNLKFYPLSLKLAMEENGPLNFLARTKSNFQVKTCQGVKKLFKELSIWELLNLTPETVLDLPTYLYKRYLISPSFLEKSLKSSLVQTVGTRNLENQFNLQPGHFFISATKHYSWPKGGAITGLGSASFIDVKVDHAARMNLKDLDRRLRESLDNKVPVFGVVAIIGSTEHGACDPLEGIVALRKRYQAEGLSFAIHCDAAWGILCIYVA</sequence>
<proteinExistence type="inferred from homology"/>
<dbReference type="Gene3D" id="3.40.640.10">
    <property type="entry name" value="Type I PLP-dependent aspartate aminotransferase-like (Major domain)"/>
    <property type="match status" value="1"/>
</dbReference>
<dbReference type="Proteomes" id="UP001338125">
    <property type="component" value="Unassembled WGS sequence"/>
</dbReference>
<evidence type="ECO:0000256" key="2">
    <source>
        <dbReference type="ARBA" id="ARBA00022898"/>
    </source>
</evidence>
<dbReference type="InterPro" id="IPR002129">
    <property type="entry name" value="PyrdxlP-dep_de-COase"/>
</dbReference>